<gene>
    <name evidence="3" type="ORF">CSUB01_07944</name>
</gene>
<evidence type="ECO:0000313" key="4">
    <source>
        <dbReference type="Proteomes" id="UP000027238"/>
    </source>
</evidence>
<feature type="chain" id="PRO_5001634303" evidence="2">
    <location>
        <begin position="27"/>
        <end position="270"/>
    </location>
</feature>
<dbReference type="STRING" id="1173701.A0A066XS08"/>
<feature type="region of interest" description="Disordered" evidence="1">
    <location>
        <begin position="177"/>
        <end position="231"/>
    </location>
</feature>
<dbReference type="HOGENOM" id="CLU_1030651_0_0_1"/>
<evidence type="ECO:0000256" key="2">
    <source>
        <dbReference type="SAM" id="SignalP"/>
    </source>
</evidence>
<comment type="caution">
    <text evidence="3">The sequence shown here is derived from an EMBL/GenBank/DDBJ whole genome shotgun (WGS) entry which is preliminary data.</text>
</comment>
<proteinExistence type="predicted"/>
<evidence type="ECO:0000256" key="1">
    <source>
        <dbReference type="SAM" id="MobiDB-lite"/>
    </source>
</evidence>
<keyword evidence="4" id="KW-1185">Reference proteome</keyword>
<name>A0A066XS08_COLSU</name>
<protein>
    <submittedName>
        <fullName evidence="3">Uncharacterized protein</fullName>
    </submittedName>
</protein>
<reference evidence="4" key="1">
    <citation type="journal article" date="2014" name="Genome Announc.">
        <title>Draft genome sequence of Colletotrichum sublineola, a destructive pathogen of cultivated sorghum.</title>
        <authorList>
            <person name="Baroncelli R."/>
            <person name="Sanz-Martin J.M."/>
            <person name="Rech G.E."/>
            <person name="Sukno S.A."/>
            <person name="Thon M.R."/>
        </authorList>
    </citation>
    <scope>NUCLEOTIDE SEQUENCE [LARGE SCALE GENOMIC DNA]</scope>
    <source>
        <strain evidence="4">TX430BB</strain>
    </source>
</reference>
<organism evidence="3 4">
    <name type="scientific">Colletotrichum sublineola</name>
    <name type="common">Sorghum anthracnose fungus</name>
    <dbReference type="NCBI Taxonomy" id="1173701"/>
    <lineage>
        <taxon>Eukaryota</taxon>
        <taxon>Fungi</taxon>
        <taxon>Dikarya</taxon>
        <taxon>Ascomycota</taxon>
        <taxon>Pezizomycotina</taxon>
        <taxon>Sordariomycetes</taxon>
        <taxon>Hypocreomycetidae</taxon>
        <taxon>Glomerellales</taxon>
        <taxon>Glomerellaceae</taxon>
        <taxon>Colletotrichum</taxon>
        <taxon>Colletotrichum graminicola species complex</taxon>
    </lineage>
</organism>
<keyword evidence="2" id="KW-0732">Signal</keyword>
<dbReference type="Proteomes" id="UP000027238">
    <property type="component" value="Unassembled WGS sequence"/>
</dbReference>
<dbReference type="eggNOG" id="ENOG502TFC0">
    <property type="taxonomic scope" value="Eukaryota"/>
</dbReference>
<dbReference type="OrthoDB" id="4743712at2759"/>
<evidence type="ECO:0000313" key="3">
    <source>
        <dbReference type="EMBL" id="KDN70499.1"/>
    </source>
</evidence>
<sequence>MNPSILFPFLIVSACALRSLHKLCISEPPLMLVAGESTVQATSHSPFNQDCRAAIYFSNPAFPPITYPYGSGSCHYGAEKASFLVPLGVPNGEAFVTWTCGTVAQACLRAIISEGRGDQQLSALLEGNIDCEIRSYCNETTRLSVGQTGFVTSVTSAEQFASMPSLVRQGSSLAQQSTSMFSSPSRSASTPPQIASPESVPALGSELRDTSQSVPPSTTTGSTEGSSGGDGFAQVSSASSFSVPSVAQSLLTVTRTVTALFTTTLIAAAR</sequence>
<feature type="signal peptide" evidence="2">
    <location>
        <begin position="1"/>
        <end position="26"/>
    </location>
</feature>
<dbReference type="AlphaFoldDB" id="A0A066XS08"/>
<feature type="compositionally biased region" description="Polar residues" evidence="1">
    <location>
        <begin position="177"/>
        <end position="193"/>
    </location>
</feature>
<accession>A0A066XS08</accession>
<dbReference type="EMBL" id="JMSE01000338">
    <property type="protein sequence ID" value="KDN70499.1"/>
    <property type="molecule type" value="Genomic_DNA"/>
</dbReference>